<feature type="compositionally biased region" description="Basic and acidic residues" evidence="1">
    <location>
        <begin position="44"/>
        <end position="72"/>
    </location>
</feature>
<dbReference type="Proteomes" id="UP000095284">
    <property type="component" value="Unplaced"/>
</dbReference>
<evidence type="ECO:0000313" key="2">
    <source>
        <dbReference type="EMBL" id="CAD5233787.1"/>
    </source>
</evidence>
<evidence type="ECO:0000313" key="5">
    <source>
        <dbReference type="WBParaSite" id="BXY_0976100.1"/>
    </source>
</evidence>
<proteinExistence type="predicted"/>
<reference evidence="2" key="2">
    <citation type="submission" date="2020-09" db="EMBL/GenBank/DDBJ databases">
        <authorList>
            <person name="Kikuchi T."/>
        </authorList>
    </citation>
    <scope>NUCLEOTIDE SEQUENCE</scope>
    <source>
        <strain evidence="2">Ka4C1</strain>
    </source>
</reference>
<name>A0A1I7S9R4_BURXY</name>
<dbReference type="SMR" id="A0A1I7S9R4"/>
<sequence length="86" mass="9360">MEGRGEETREGCVATNPDSLASIAAASARGGWKSGGGAAGETEGGERGERARERERKGFFEREKERERERPMGPKLGRQIVRGARE</sequence>
<gene>
    <name evidence="2" type="ORF">BXYJ_LOCUS13878</name>
</gene>
<reference evidence="5" key="1">
    <citation type="submission" date="2016-11" db="UniProtKB">
        <authorList>
            <consortium name="WormBaseParasite"/>
        </authorList>
    </citation>
    <scope>IDENTIFICATION</scope>
</reference>
<evidence type="ECO:0000313" key="4">
    <source>
        <dbReference type="Proteomes" id="UP000659654"/>
    </source>
</evidence>
<evidence type="ECO:0000256" key="1">
    <source>
        <dbReference type="SAM" id="MobiDB-lite"/>
    </source>
</evidence>
<dbReference type="Proteomes" id="UP000659654">
    <property type="component" value="Unassembled WGS sequence"/>
</dbReference>
<organism evidence="3 5">
    <name type="scientific">Bursaphelenchus xylophilus</name>
    <name type="common">Pinewood nematode worm</name>
    <name type="synonym">Aphelenchoides xylophilus</name>
    <dbReference type="NCBI Taxonomy" id="6326"/>
    <lineage>
        <taxon>Eukaryota</taxon>
        <taxon>Metazoa</taxon>
        <taxon>Ecdysozoa</taxon>
        <taxon>Nematoda</taxon>
        <taxon>Chromadorea</taxon>
        <taxon>Rhabditida</taxon>
        <taxon>Tylenchina</taxon>
        <taxon>Tylenchomorpha</taxon>
        <taxon>Aphelenchoidea</taxon>
        <taxon>Aphelenchoididae</taxon>
        <taxon>Bursaphelenchus</taxon>
    </lineage>
</organism>
<dbReference type="EMBL" id="CAJFCV020000006">
    <property type="protein sequence ID" value="CAG9129188.1"/>
    <property type="molecule type" value="Genomic_DNA"/>
</dbReference>
<evidence type="ECO:0000313" key="3">
    <source>
        <dbReference type="Proteomes" id="UP000095284"/>
    </source>
</evidence>
<dbReference type="WBParaSite" id="BXY_0976100.1">
    <property type="protein sequence ID" value="BXY_0976100.1"/>
    <property type="gene ID" value="BXY_0976100"/>
</dbReference>
<dbReference type="AlphaFoldDB" id="A0A1I7S9R4"/>
<dbReference type="Proteomes" id="UP000582659">
    <property type="component" value="Unassembled WGS sequence"/>
</dbReference>
<accession>A0A1I7S9R4</accession>
<feature type="region of interest" description="Disordered" evidence="1">
    <location>
        <begin position="24"/>
        <end position="86"/>
    </location>
</feature>
<dbReference type="EMBL" id="CAJFDI010000006">
    <property type="protein sequence ID" value="CAD5233787.1"/>
    <property type="molecule type" value="Genomic_DNA"/>
</dbReference>
<protein>
    <submittedName>
        <fullName evidence="2">(pine wood nematode) hypothetical protein</fullName>
    </submittedName>
</protein>
<keyword evidence="4" id="KW-1185">Reference proteome</keyword>